<comment type="caution">
    <text evidence="9">The sequence shown here is derived from an EMBL/GenBank/DDBJ whole genome shotgun (WGS) entry which is preliminary data.</text>
</comment>
<dbReference type="InterPro" id="IPR050539">
    <property type="entry name" value="ThrE_Dicarb/AminoAcid_Exp"/>
</dbReference>
<evidence type="ECO:0000256" key="3">
    <source>
        <dbReference type="ARBA" id="ARBA00022692"/>
    </source>
</evidence>
<dbReference type="GO" id="GO:0015744">
    <property type="term" value="P:succinate transport"/>
    <property type="evidence" value="ECO:0007669"/>
    <property type="project" value="TreeGrafter"/>
</dbReference>
<evidence type="ECO:0000313" key="9">
    <source>
        <dbReference type="EMBL" id="PWJ95688.1"/>
    </source>
</evidence>
<feature type="domain" description="Threonine/serine exporter-like N-terminal" evidence="8">
    <location>
        <begin position="9"/>
        <end position="244"/>
    </location>
</feature>
<feature type="transmembrane region" description="Helical" evidence="7">
    <location>
        <begin position="192"/>
        <end position="212"/>
    </location>
</feature>
<dbReference type="InterPro" id="IPR010619">
    <property type="entry name" value="ThrE-like_N"/>
</dbReference>
<evidence type="ECO:0000256" key="6">
    <source>
        <dbReference type="ARBA" id="ARBA00034125"/>
    </source>
</evidence>
<dbReference type="PANTHER" id="PTHR34390:SF2">
    <property type="entry name" value="SUCCINATE TRANSPORTER SUBUNIT YJJP-RELATED"/>
    <property type="match status" value="1"/>
</dbReference>
<name>A0AA45C827_9BACT</name>
<evidence type="ECO:0000256" key="7">
    <source>
        <dbReference type="SAM" id="Phobius"/>
    </source>
</evidence>
<dbReference type="GO" id="GO:0005886">
    <property type="term" value="C:plasma membrane"/>
    <property type="evidence" value="ECO:0007669"/>
    <property type="project" value="UniProtKB-SubCell"/>
</dbReference>
<evidence type="ECO:0000313" key="10">
    <source>
        <dbReference type="Proteomes" id="UP000245921"/>
    </source>
</evidence>
<feature type="transmembrane region" description="Helical" evidence="7">
    <location>
        <begin position="224"/>
        <end position="245"/>
    </location>
</feature>
<dbReference type="AlphaFoldDB" id="A0AA45C827"/>
<evidence type="ECO:0000256" key="1">
    <source>
        <dbReference type="ARBA" id="ARBA00004651"/>
    </source>
</evidence>
<comment type="subcellular location">
    <subcellularLocation>
        <location evidence="1">Cell membrane</location>
        <topology evidence="1">Multi-pass membrane protein</topology>
    </subcellularLocation>
</comment>
<evidence type="ECO:0000259" key="8">
    <source>
        <dbReference type="Pfam" id="PF06738"/>
    </source>
</evidence>
<keyword evidence="10" id="KW-1185">Reference proteome</keyword>
<dbReference type="PANTHER" id="PTHR34390">
    <property type="entry name" value="UPF0442 PROTEIN YJJB-RELATED"/>
    <property type="match status" value="1"/>
</dbReference>
<proteinExistence type="inferred from homology"/>
<dbReference type="RefSeq" id="WP_158274776.1">
    <property type="nucleotide sequence ID" value="NZ_JAMHJO010000008.1"/>
</dbReference>
<keyword evidence="2" id="KW-1003">Cell membrane</keyword>
<keyword evidence="5 7" id="KW-0472">Membrane</keyword>
<dbReference type="Proteomes" id="UP000245921">
    <property type="component" value="Unassembled WGS sequence"/>
</dbReference>
<feature type="transmembrane region" description="Helical" evidence="7">
    <location>
        <begin position="137"/>
        <end position="155"/>
    </location>
</feature>
<keyword evidence="4 7" id="KW-1133">Transmembrane helix</keyword>
<dbReference type="Pfam" id="PF06738">
    <property type="entry name" value="ThrE"/>
    <property type="match status" value="1"/>
</dbReference>
<feature type="transmembrane region" description="Helical" evidence="7">
    <location>
        <begin position="113"/>
        <end position="131"/>
    </location>
</feature>
<accession>A0AA45C827</accession>
<organism evidence="9 10">
    <name type="scientific">Oceanotoga teriensis</name>
    <dbReference type="NCBI Taxonomy" id="515440"/>
    <lineage>
        <taxon>Bacteria</taxon>
        <taxon>Thermotogati</taxon>
        <taxon>Thermotogota</taxon>
        <taxon>Thermotogae</taxon>
        <taxon>Petrotogales</taxon>
        <taxon>Petrotogaceae</taxon>
        <taxon>Oceanotoga</taxon>
    </lineage>
</organism>
<protein>
    <submittedName>
        <fullName evidence="9">Uncharacterized membrane protein YjjP (DUF1212 family)</fullName>
    </submittedName>
</protein>
<feature type="transmembrane region" description="Helical" evidence="7">
    <location>
        <begin position="167"/>
        <end position="186"/>
    </location>
</feature>
<reference evidence="9 10" key="1">
    <citation type="submission" date="2018-05" db="EMBL/GenBank/DDBJ databases">
        <title>Genomic Encyclopedia of Type Strains, Phase IV (KMG-IV): sequencing the most valuable type-strain genomes for metagenomic binning, comparative biology and taxonomic classification.</title>
        <authorList>
            <person name="Goeker M."/>
        </authorList>
    </citation>
    <scope>NUCLEOTIDE SEQUENCE [LARGE SCALE GENOMIC DNA]</scope>
    <source>
        <strain evidence="9 10">DSM 24906</strain>
    </source>
</reference>
<gene>
    <name evidence="9" type="ORF">C7380_104104</name>
</gene>
<evidence type="ECO:0000256" key="2">
    <source>
        <dbReference type="ARBA" id="ARBA00022475"/>
    </source>
</evidence>
<evidence type="ECO:0000256" key="5">
    <source>
        <dbReference type="ARBA" id="ARBA00023136"/>
    </source>
</evidence>
<evidence type="ECO:0000256" key="4">
    <source>
        <dbReference type="ARBA" id="ARBA00022989"/>
    </source>
</evidence>
<sequence length="246" mass="27535">MHLERVVDVFLELARQLYYHGSNATEIEKYISDAALAYNLEVQIASIGTVIYLTVVDKKGKSITRIERIQNTSIDFNKLEQWENLIKKMISETPPISFVRDDILILKYEQNKIIRSMPINIIAVFIASFSFSFVFKGGFFEGIASGTVGTIVYLLTMRIKNKIFKDFMAGFLLHTLIKILSLYYSINPFPTLAGAVMVFVPGLLLTNGIMEIGDRNLVSGSSKLLEAIFVLGALVMGAGISAAFWR</sequence>
<comment type="similarity">
    <text evidence="6">Belongs to the ThrE exporter (TC 2.A.79) family.</text>
</comment>
<dbReference type="GO" id="GO:0022857">
    <property type="term" value="F:transmembrane transporter activity"/>
    <property type="evidence" value="ECO:0007669"/>
    <property type="project" value="InterPro"/>
</dbReference>
<keyword evidence="3 7" id="KW-0812">Transmembrane</keyword>
<dbReference type="EMBL" id="QGGI01000004">
    <property type="protein sequence ID" value="PWJ95688.1"/>
    <property type="molecule type" value="Genomic_DNA"/>
</dbReference>